<dbReference type="InterPro" id="IPR036388">
    <property type="entry name" value="WH-like_DNA-bd_sf"/>
</dbReference>
<dbReference type="Pfam" id="PF17782">
    <property type="entry name" value="WHD_DprA"/>
    <property type="match status" value="1"/>
</dbReference>
<dbReference type="NCBIfam" id="TIGR00732">
    <property type="entry name" value="dprA"/>
    <property type="match status" value="1"/>
</dbReference>
<dbReference type="InterPro" id="IPR003488">
    <property type="entry name" value="DprA"/>
</dbReference>
<dbReference type="PANTHER" id="PTHR43022:SF1">
    <property type="entry name" value="PROTEIN SMF"/>
    <property type="match status" value="1"/>
</dbReference>
<evidence type="ECO:0000313" key="5">
    <source>
        <dbReference type="Proteomes" id="UP000179047"/>
    </source>
</evidence>
<protein>
    <submittedName>
        <fullName evidence="4">DNA protecting protein DprA</fullName>
    </submittedName>
</protein>
<dbReference type="Gene3D" id="3.40.50.450">
    <property type="match status" value="1"/>
</dbReference>
<sequence length="357" mass="39017">MPQSDLAYLNAINILASAKIDALQGIDEAFDGEWERAWHANLKPYLPSDLDYERQKKKLDPEKAWKELERWNMQLITIHDKAYPRPLKHIHHPPFLLYVRGSIEILKNKSIAVVGTRALTDYGKRITPSIVRDLARAGFTIASGLAAGIDTLAHQAALDAGVPTIAVLGCGSDDPTIFPAQNIRLAQSIIKNGGAVITEYAPRTQARTFTFPQRNRIVSGLSQGTLVIEADRKSGALITAFDAIDQNRDVFAIPGPIFSKTSQGTNFLIQKGAKLVSTADDILEEYDMESAKQKPTIKADNEIEARILVALGTASMSPDGIIRATGLEASEANAALIVMELNKKVRNLGNGKYVVYS</sequence>
<proteinExistence type="inferred from homology"/>
<dbReference type="STRING" id="1802701.A3A33_01870"/>
<accession>A0A1F8GTC0</accession>
<evidence type="ECO:0000313" key="4">
    <source>
        <dbReference type="EMBL" id="OGN28677.1"/>
    </source>
</evidence>
<comment type="caution">
    <text evidence="4">The sequence shown here is derived from an EMBL/GenBank/DDBJ whole genome shotgun (WGS) entry which is preliminary data.</text>
</comment>
<dbReference type="EMBL" id="MGKP01000013">
    <property type="protein sequence ID" value="OGN28677.1"/>
    <property type="molecule type" value="Genomic_DNA"/>
</dbReference>
<dbReference type="GO" id="GO:0009294">
    <property type="term" value="P:DNA-mediated transformation"/>
    <property type="evidence" value="ECO:0007669"/>
    <property type="project" value="InterPro"/>
</dbReference>
<evidence type="ECO:0000256" key="1">
    <source>
        <dbReference type="ARBA" id="ARBA00006525"/>
    </source>
</evidence>
<dbReference type="Pfam" id="PF02481">
    <property type="entry name" value="DNA_processg_A"/>
    <property type="match status" value="1"/>
</dbReference>
<evidence type="ECO:0000259" key="2">
    <source>
        <dbReference type="Pfam" id="PF02481"/>
    </source>
</evidence>
<dbReference type="Gene3D" id="1.10.10.10">
    <property type="entry name" value="Winged helix-like DNA-binding domain superfamily/Winged helix DNA-binding domain"/>
    <property type="match status" value="1"/>
</dbReference>
<gene>
    <name evidence="4" type="ORF">A3A33_01870</name>
</gene>
<name>A0A1F8GTC0_9BACT</name>
<dbReference type="SUPFAM" id="SSF102405">
    <property type="entry name" value="MCP/YpsA-like"/>
    <property type="match status" value="1"/>
</dbReference>
<reference evidence="4 5" key="1">
    <citation type="journal article" date="2016" name="Nat. Commun.">
        <title>Thousands of microbial genomes shed light on interconnected biogeochemical processes in an aquifer system.</title>
        <authorList>
            <person name="Anantharaman K."/>
            <person name="Brown C.T."/>
            <person name="Hug L.A."/>
            <person name="Sharon I."/>
            <person name="Castelle C.J."/>
            <person name="Probst A.J."/>
            <person name="Thomas B.C."/>
            <person name="Singh A."/>
            <person name="Wilkins M.J."/>
            <person name="Karaoz U."/>
            <person name="Brodie E.L."/>
            <person name="Williams K.H."/>
            <person name="Hubbard S.S."/>
            <person name="Banfield J.F."/>
        </authorList>
    </citation>
    <scope>NUCLEOTIDE SEQUENCE [LARGE SCALE GENOMIC DNA]</scope>
</reference>
<feature type="domain" description="DprA winged helix" evidence="3">
    <location>
        <begin position="293"/>
        <end position="349"/>
    </location>
</feature>
<dbReference type="PANTHER" id="PTHR43022">
    <property type="entry name" value="PROTEIN SMF"/>
    <property type="match status" value="1"/>
</dbReference>
<dbReference type="Proteomes" id="UP000179047">
    <property type="component" value="Unassembled WGS sequence"/>
</dbReference>
<organism evidence="4 5">
    <name type="scientific">Candidatus Yanofskybacteria bacterium RIFCSPLOWO2_01_FULL_49_25</name>
    <dbReference type="NCBI Taxonomy" id="1802701"/>
    <lineage>
        <taxon>Bacteria</taxon>
        <taxon>Candidatus Yanofskyibacteriota</taxon>
    </lineage>
</organism>
<dbReference type="InterPro" id="IPR041614">
    <property type="entry name" value="DprA_WH"/>
</dbReference>
<evidence type="ECO:0000259" key="3">
    <source>
        <dbReference type="Pfam" id="PF17782"/>
    </source>
</evidence>
<dbReference type="InterPro" id="IPR057666">
    <property type="entry name" value="DrpA_SLOG"/>
</dbReference>
<dbReference type="AlphaFoldDB" id="A0A1F8GTC0"/>
<feature type="domain" description="Smf/DprA SLOG" evidence="2">
    <location>
        <begin position="74"/>
        <end position="286"/>
    </location>
</feature>
<comment type="similarity">
    <text evidence="1">Belongs to the DprA/Smf family.</text>
</comment>